<accession>A0ABW2NU16</accession>
<reference evidence="3" key="1">
    <citation type="journal article" date="2019" name="Int. J. Syst. Evol. Microbiol.">
        <title>The Global Catalogue of Microorganisms (GCM) 10K type strain sequencing project: providing services to taxonomists for standard genome sequencing and annotation.</title>
        <authorList>
            <consortium name="The Broad Institute Genomics Platform"/>
            <consortium name="The Broad Institute Genome Sequencing Center for Infectious Disease"/>
            <person name="Wu L."/>
            <person name="Ma J."/>
        </authorList>
    </citation>
    <scope>NUCLEOTIDE SEQUENCE [LARGE SCALE GENOMIC DNA]</scope>
    <source>
        <strain evidence="3">NBRC 106396</strain>
    </source>
</reference>
<name>A0ABW2NU16_9BACL</name>
<gene>
    <name evidence="2" type="ORF">ACFQPF_15505</name>
</gene>
<evidence type="ECO:0000313" key="3">
    <source>
        <dbReference type="Proteomes" id="UP001596549"/>
    </source>
</evidence>
<evidence type="ECO:0000313" key="2">
    <source>
        <dbReference type="EMBL" id="MFC7373046.1"/>
    </source>
</evidence>
<keyword evidence="3" id="KW-1185">Reference proteome</keyword>
<feature type="region of interest" description="Disordered" evidence="1">
    <location>
        <begin position="1"/>
        <end position="20"/>
    </location>
</feature>
<sequence>MSQIAVQDHSARKNKKPARNLMGMARNDRKNDVNGAQFPAVI</sequence>
<dbReference type="EMBL" id="JBHTCP010000049">
    <property type="protein sequence ID" value="MFC7373046.1"/>
    <property type="molecule type" value="Genomic_DNA"/>
</dbReference>
<comment type="caution">
    <text evidence="2">The sequence shown here is derived from an EMBL/GenBank/DDBJ whole genome shotgun (WGS) entry which is preliminary data.</text>
</comment>
<organism evidence="2 3">
    <name type="scientific">Fictibacillus iocasae</name>
    <dbReference type="NCBI Taxonomy" id="2715437"/>
    <lineage>
        <taxon>Bacteria</taxon>
        <taxon>Bacillati</taxon>
        <taxon>Bacillota</taxon>
        <taxon>Bacilli</taxon>
        <taxon>Bacillales</taxon>
        <taxon>Fictibacillaceae</taxon>
        <taxon>Fictibacillus</taxon>
    </lineage>
</organism>
<protein>
    <submittedName>
        <fullName evidence="2">Uncharacterized protein</fullName>
    </submittedName>
</protein>
<dbReference type="Proteomes" id="UP001596549">
    <property type="component" value="Unassembled WGS sequence"/>
</dbReference>
<proteinExistence type="predicted"/>
<dbReference type="RefSeq" id="WP_379750613.1">
    <property type="nucleotide sequence ID" value="NZ_JBHTCP010000049.1"/>
</dbReference>
<evidence type="ECO:0000256" key="1">
    <source>
        <dbReference type="SAM" id="MobiDB-lite"/>
    </source>
</evidence>